<sequence>MNATLGEMHRAMVYLIAFAIVGFPSVAAFRGQSHVQASLTVNQSTPDLGLGIAAVSKYAGGNCQFMPAFDVAAFLVEEAPAAAKGVGMLAKPAVTAVQVAAKVAGEVVPGAGAAANVVSKGVKAAGVAGAVAKGTKTLTLASKAGLVGKVVGGALSLSNPLGMVWTAFNVGTTAYQLYELQKIMRDPHQLCEILSDWVPPYDHAACLKGLSKNLPGLQLPPNIPDLDLALQNAPSQLAVAKIDKKVALAAAAVLMASTGALALWHHSLHSVAYDRAICPRDLWLEDPTLVDWYTDDASSSSGSSASMEEEEEDMLGFSSAPMPRCNGLRWVSVPTQCSASDLACQQRSCQQACCDDERCSLYQFDTKSVGKCWLGESSQFTAEKCEQWVGKVKDQGGFQEDPKLFVQVMGLNKVPNSALEAAKPKSCGMRPLSADACAALTCEDLCKEETDCRFYQLRVGRGECWLSTAELPGQAPEPSWHGGLLDAVKESQAGCEGGFLCPSDQKCVESCAACAGFMLGAENEKRCRRTAEEGICDPNSWEKDFEGTALDATQCQGLSRVVVKMSEEAMPVLPLVDGGGISTYYISTTDEASADTLLMVTQNKHRLIETPSQEACQTLSFEATECSAVTEDGETKCSCIYPEMQSCTTWFESHFHLRPVISEVGMLLLAGEGCDCFDEAESSGQHFRCHFENLQDVPSIKASKEATMALKIP</sequence>
<keyword evidence="1" id="KW-0812">Transmembrane</keyword>
<keyword evidence="1" id="KW-1133">Transmembrane helix</keyword>
<organism evidence="2 3">
    <name type="scientific">Symbiodinium microadriaticum</name>
    <name type="common">Dinoflagellate</name>
    <name type="synonym">Zooxanthella microadriatica</name>
    <dbReference type="NCBI Taxonomy" id="2951"/>
    <lineage>
        <taxon>Eukaryota</taxon>
        <taxon>Sar</taxon>
        <taxon>Alveolata</taxon>
        <taxon>Dinophyceae</taxon>
        <taxon>Suessiales</taxon>
        <taxon>Symbiodiniaceae</taxon>
        <taxon>Symbiodinium</taxon>
    </lineage>
</organism>
<name>A0A1Q9DUW0_SYMMI</name>
<keyword evidence="1" id="KW-0472">Membrane</keyword>
<evidence type="ECO:0000313" key="2">
    <source>
        <dbReference type="EMBL" id="OLP98960.1"/>
    </source>
</evidence>
<reference evidence="2 3" key="1">
    <citation type="submission" date="2016-02" db="EMBL/GenBank/DDBJ databases">
        <title>Genome analysis of coral dinoflagellate symbionts highlights evolutionary adaptations to a symbiotic lifestyle.</title>
        <authorList>
            <person name="Aranda M."/>
            <person name="Li Y."/>
            <person name="Liew Y.J."/>
            <person name="Baumgarten S."/>
            <person name="Simakov O."/>
            <person name="Wilson M."/>
            <person name="Piel J."/>
            <person name="Ashoor H."/>
            <person name="Bougouffa S."/>
            <person name="Bajic V.B."/>
            <person name="Ryu T."/>
            <person name="Ravasi T."/>
            <person name="Bayer T."/>
            <person name="Micklem G."/>
            <person name="Kim H."/>
            <person name="Bhak J."/>
            <person name="Lajeunesse T.C."/>
            <person name="Voolstra C.R."/>
        </authorList>
    </citation>
    <scope>NUCLEOTIDE SEQUENCE [LARGE SCALE GENOMIC DNA]</scope>
    <source>
        <strain evidence="2 3">CCMP2467</strain>
    </source>
</reference>
<protein>
    <submittedName>
        <fullName evidence="2">Uncharacterized protein</fullName>
    </submittedName>
</protein>
<dbReference type="Proteomes" id="UP000186817">
    <property type="component" value="Unassembled WGS sequence"/>
</dbReference>
<dbReference type="OrthoDB" id="427776at2759"/>
<evidence type="ECO:0000313" key="3">
    <source>
        <dbReference type="Proteomes" id="UP000186817"/>
    </source>
</evidence>
<evidence type="ECO:0000256" key="1">
    <source>
        <dbReference type="SAM" id="Phobius"/>
    </source>
</evidence>
<dbReference type="AlphaFoldDB" id="A0A1Q9DUW0"/>
<dbReference type="EMBL" id="LSRX01000379">
    <property type="protein sequence ID" value="OLP98960.1"/>
    <property type="molecule type" value="Genomic_DNA"/>
</dbReference>
<proteinExistence type="predicted"/>
<accession>A0A1Q9DUW0</accession>
<keyword evidence="3" id="KW-1185">Reference proteome</keyword>
<gene>
    <name evidence="2" type="ORF">AK812_SmicGene18529</name>
</gene>
<comment type="caution">
    <text evidence="2">The sequence shown here is derived from an EMBL/GenBank/DDBJ whole genome shotgun (WGS) entry which is preliminary data.</text>
</comment>
<feature type="transmembrane region" description="Helical" evidence="1">
    <location>
        <begin position="12"/>
        <end position="29"/>
    </location>
</feature>